<evidence type="ECO:0000256" key="7">
    <source>
        <dbReference type="ARBA" id="ARBA00023242"/>
    </source>
</evidence>
<evidence type="ECO:0000256" key="6">
    <source>
        <dbReference type="ARBA" id="ARBA00023132"/>
    </source>
</evidence>
<feature type="compositionally biased region" description="Low complexity" evidence="9">
    <location>
        <begin position="360"/>
        <end position="390"/>
    </location>
</feature>
<reference evidence="10" key="3">
    <citation type="submission" date="2021-05" db="UniProtKB">
        <authorList>
            <consortium name="EnsemblPlants"/>
        </authorList>
    </citation>
    <scope>IDENTIFICATION</scope>
    <source>
        <strain evidence="10">cv. B73</strain>
    </source>
</reference>
<feature type="compositionally biased region" description="Low complexity" evidence="9">
    <location>
        <begin position="47"/>
        <end position="85"/>
    </location>
</feature>
<keyword evidence="11" id="KW-1185">Reference proteome</keyword>
<dbReference type="GO" id="GO:0051028">
    <property type="term" value="P:mRNA transport"/>
    <property type="evidence" value="ECO:0007669"/>
    <property type="project" value="UniProtKB-KW"/>
</dbReference>
<keyword evidence="6" id="KW-0906">Nuclear pore complex</keyword>
<evidence type="ECO:0000256" key="5">
    <source>
        <dbReference type="ARBA" id="ARBA00023010"/>
    </source>
</evidence>
<dbReference type="InterPro" id="IPR024882">
    <property type="entry name" value="NUP58/p45/49"/>
</dbReference>
<organism evidence="10 11">
    <name type="scientific">Zea mays</name>
    <name type="common">Maize</name>
    <dbReference type="NCBI Taxonomy" id="4577"/>
    <lineage>
        <taxon>Eukaryota</taxon>
        <taxon>Viridiplantae</taxon>
        <taxon>Streptophyta</taxon>
        <taxon>Embryophyta</taxon>
        <taxon>Tracheophyta</taxon>
        <taxon>Spermatophyta</taxon>
        <taxon>Magnoliopsida</taxon>
        <taxon>Liliopsida</taxon>
        <taxon>Poales</taxon>
        <taxon>Poaceae</taxon>
        <taxon>PACMAD clade</taxon>
        <taxon>Panicoideae</taxon>
        <taxon>Andropogonodae</taxon>
        <taxon>Andropogoneae</taxon>
        <taxon>Tripsacinae</taxon>
        <taxon>Zea</taxon>
    </lineage>
</organism>
<evidence type="ECO:0000256" key="2">
    <source>
        <dbReference type="ARBA" id="ARBA00022448"/>
    </source>
</evidence>
<keyword evidence="8" id="KW-0175">Coiled coil</keyword>
<dbReference type="GO" id="GO:0008139">
    <property type="term" value="F:nuclear localization sequence binding"/>
    <property type="evidence" value="ECO:0000318"/>
    <property type="project" value="GO_Central"/>
</dbReference>
<dbReference type="OrthoDB" id="2538017at2759"/>
<feature type="compositionally biased region" description="Gly residues" evidence="9">
    <location>
        <begin position="460"/>
        <end position="475"/>
    </location>
</feature>
<name>A0A804Q9N3_MAIZE</name>
<evidence type="ECO:0000256" key="4">
    <source>
        <dbReference type="ARBA" id="ARBA00022927"/>
    </source>
</evidence>
<dbReference type="RefSeq" id="XP_008650940.1">
    <property type="nucleotide sequence ID" value="XM_008652718.4"/>
</dbReference>
<dbReference type="Gene3D" id="6.10.140.1350">
    <property type="match status" value="1"/>
</dbReference>
<evidence type="ECO:0000313" key="10">
    <source>
        <dbReference type="EnsemblPlants" id="Zm00001eb314700_P001"/>
    </source>
</evidence>
<keyword evidence="2" id="KW-0813">Transport</keyword>
<evidence type="ECO:0007829" key="12">
    <source>
        <dbReference type="PeptideAtlas" id="A0A804Q9N3"/>
    </source>
</evidence>
<proteinExistence type="evidence at protein level"/>
<dbReference type="GO" id="GO:0005643">
    <property type="term" value="C:nuclear pore"/>
    <property type="evidence" value="ECO:0000318"/>
    <property type="project" value="GO_Central"/>
</dbReference>
<feature type="region of interest" description="Disordered" evidence="9">
    <location>
        <begin position="352"/>
        <end position="390"/>
    </location>
</feature>
<reference evidence="10" key="2">
    <citation type="submission" date="2019-07" db="EMBL/GenBank/DDBJ databases">
        <authorList>
            <person name="Seetharam A."/>
            <person name="Woodhouse M."/>
            <person name="Cannon E."/>
        </authorList>
    </citation>
    <scope>NUCLEOTIDE SEQUENCE [LARGE SCALE GENOMIC DNA]</scope>
    <source>
        <strain evidence="10">cv. B73</strain>
    </source>
</reference>
<dbReference type="EnsemblPlants" id="Zm00001eb314700_T001">
    <property type="protein sequence ID" value="Zm00001eb314700_P001"/>
    <property type="gene ID" value="Zm00001eb314700"/>
</dbReference>
<keyword evidence="12" id="KW-1267">Proteomics identification</keyword>
<feature type="compositionally biased region" description="Polar residues" evidence="9">
    <location>
        <begin position="13"/>
        <end position="31"/>
    </location>
</feature>
<dbReference type="PANTHER" id="PTHR13437:SF2">
    <property type="entry name" value="NUCLEOPORIN P58_P45"/>
    <property type="match status" value="1"/>
</dbReference>
<reference evidence="11" key="1">
    <citation type="submission" date="2015-12" db="EMBL/GenBank/DDBJ databases">
        <title>Update maize B73 reference genome by single molecule sequencing technologies.</title>
        <authorList>
            <consortium name="Maize Genome Sequencing Project"/>
            <person name="Ware D."/>
        </authorList>
    </citation>
    <scope>NUCLEOTIDE SEQUENCE [LARGE SCALE GENOMIC DNA]</scope>
    <source>
        <strain evidence="11">cv. B73</strain>
    </source>
</reference>
<dbReference type="FunCoup" id="A0A804Q9N3">
    <property type="interactions" value="1466"/>
</dbReference>
<dbReference type="Gramene" id="Zm00001eb314700_T001">
    <property type="protein sequence ID" value="Zm00001eb314700_P001"/>
    <property type="gene ID" value="Zm00001eb314700"/>
</dbReference>
<evidence type="ECO:0000313" key="11">
    <source>
        <dbReference type="Proteomes" id="UP000007305"/>
    </source>
</evidence>
<feature type="compositionally biased region" description="Low complexity" evidence="9">
    <location>
        <begin position="429"/>
        <end position="459"/>
    </location>
</feature>
<keyword evidence="3" id="KW-0509">mRNA transport</keyword>
<dbReference type="PANTHER" id="PTHR13437">
    <property type="entry name" value="NUCLEOPORIN P58/P45 NUCLEOPORIN-LIKE PROTEIN 1"/>
    <property type="match status" value="1"/>
</dbReference>
<dbReference type="GeneID" id="100194061"/>
<evidence type="ECO:0000256" key="9">
    <source>
        <dbReference type="SAM" id="MobiDB-lite"/>
    </source>
</evidence>
<dbReference type="InParanoid" id="A0A804Q9N3"/>
<sequence length="485" mass="52355">MAFSFASPPNPFQTPAASNPFQTPAASNPFQTPAAPNPFQTPTPATSQAPSLSPSPFQFSFQPQPQQQPQQQVAPAAQPQQPQPQHQKLMLYTTDMKPAGYNTKWEELHAESQKALLQIEDKVRDYRDECERLDQCSRLYDSSISNVNFELDASRIVQQELGGTTTVMEREKASIQELMNVVNEMMWNTEFAIRSYLMLRPRFTRTGAGVANGGSSNPSAGAPPNQPVLDFYSGVPKRPSIFMQHTVNRFECYLAECCKWIGELEQLVQIETNKISSDSLDSLPKVMSNVHDYFIYVASKVENLHQYVESMKAEYLNEQRRNGNGSNPFLEANRREAAKQEAAARRVHPTLHLPAPAQPMPQIAAPATSQPQQPSFPSAATSSSAFSTFSTPASAPSSSSLFATPTTPAPSANLFGASGSAQLTTPFGTASTPTLASTPAPGFGTSTTSLGGTSLFSTPFGGGATASGSSFGGASKGRSKPRGRR</sequence>
<accession>A0A804Q9N3</accession>
<keyword evidence="7" id="KW-0539">Nucleus</keyword>
<evidence type="ECO:0000256" key="8">
    <source>
        <dbReference type="SAM" id="Coils"/>
    </source>
</evidence>
<protein>
    <recommendedName>
        <fullName evidence="13">Nuclear pore complex protein NUP58</fullName>
    </recommendedName>
</protein>
<evidence type="ECO:0008006" key="13">
    <source>
        <dbReference type="Google" id="ProtNLM"/>
    </source>
</evidence>
<evidence type="ECO:0000256" key="1">
    <source>
        <dbReference type="ARBA" id="ARBA00004567"/>
    </source>
</evidence>
<feature type="region of interest" description="Disordered" evidence="9">
    <location>
        <begin position="1"/>
        <end position="85"/>
    </location>
</feature>
<comment type="subcellular location">
    <subcellularLocation>
        <location evidence="1">Nucleus</location>
        <location evidence="1">Nuclear pore complex</location>
    </subcellularLocation>
</comment>
<dbReference type="GO" id="GO:0015031">
    <property type="term" value="P:protein transport"/>
    <property type="evidence" value="ECO:0007669"/>
    <property type="project" value="UniProtKB-KW"/>
</dbReference>
<dbReference type="GO" id="GO:0017056">
    <property type="term" value="F:structural constituent of nuclear pore"/>
    <property type="evidence" value="ECO:0000318"/>
    <property type="project" value="GO_Central"/>
</dbReference>
<keyword evidence="5" id="KW-0811">Translocation</keyword>
<evidence type="ECO:0000256" key="3">
    <source>
        <dbReference type="ARBA" id="ARBA00022816"/>
    </source>
</evidence>
<dbReference type="AlphaFoldDB" id="A0A804Q9N3"/>
<gene>
    <name evidence="10" type="primary">LOC100194061</name>
</gene>
<feature type="coiled-coil region" evidence="8">
    <location>
        <begin position="109"/>
        <end position="136"/>
    </location>
</feature>
<feature type="region of interest" description="Disordered" evidence="9">
    <location>
        <begin position="425"/>
        <end position="485"/>
    </location>
</feature>
<dbReference type="Proteomes" id="UP000007305">
    <property type="component" value="Chromosome 7"/>
</dbReference>
<keyword evidence="4" id="KW-0653">Protein transport</keyword>